<comment type="caution">
    <text evidence="11">The sequence shown here is derived from an EMBL/GenBank/DDBJ whole genome shotgun (WGS) entry which is preliminary data.</text>
</comment>
<dbReference type="NCBIfam" id="TIGR01167">
    <property type="entry name" value="LPXTG_anchor"/>
    <property type="match status" value="1"/>
</dbReference>
<comment type="similarity">
    <text evidence="1">Belongs to the serine-aspartate repeat-containing protein (SDr) family.</text>
</comment>
<dbReference type="PANTHER" id="PTHR36108">
    <property type="entry name" value="COLOSSIN-B-RELATED"/>
    <property type="match status" value="1"/>
</dbReference>
<dbReference type="Gene3D" id="2.60.40.740">
    <property type="match status" value="1"/>
</dbReference>
<gene>
    <name evidence="11" type="ORF">L0M99_02020</name>
</gene>
<name>A0AAJ1EXB8_9ACTO</name>
<dbReference type="InterPro" id="IPR019931">
    <property type="entry name" value="LPXTG_anchor"/>
</dbReference>
<dbReference type="Gene3D" id="2.60.40.10">
    <property type="entry name" value="Immunoglobulins"/>
    <property type="match status" value="2"/>
</dbReference>
<dbReference type="AlphaFoldDB" id="A0AAJ1EXB8"/>
<dbReference type="Pfam" id="PF00746">
    <property type="entry name" value="Gram_pos_anchor"/>
    <property type="match status" value="1"/>
</dbReference>
<keyword evidence="3" id="KW-0964">Secreted</keyword>
<dbReference type="InterPro" id="IPR018247">
    <property type="entry name" value="EF_Hand_1_Ca_BS"/>
</dbReference>
<keyword evidence="6" id="KW-0812">Transmembrane</keyword>
<evidence type="ECO:0000313" key="12">
    <source>
        <dbReference type="Proteomes" id="UP001200537"/>
    </source>
</evidence>
<dbReference type="InterPro" id="IPR032364">
    <property type="entry name" value="GramPos_pilinD1_N"/>
</dbReference>
<accession>A0AAJ1EXB8</accession>
<dbReference type="RefSeq" id="WP_238127550.1">
    <property type="nucleotide sequence ID" value="NZ_JAKNHJ010000003.1"/>
</dbReference>
<reference evidence="11" key="1">
    <citation type="submission" date="2022-01" db="EMBL/GenBank/DDBJ databases">
        <title>Collection of gut derived symbiotic bacterial strains cultured from healthy donors.</title>
        <authorList>
            <person name="Lin H."/>
            <person name="Kohout C."/>
            <person name="Waligurski E."/>
            <person name="Pamer E.G."/>
        </authorList>
    </citation>
    <scope>NUCLEOTIDE SEQUENCE</scope>
    <source>
        <strain evidence="11">DFI.7.46</strain>
    </source>
</reference>
<dbReference type="PROSITE" id="PS00018">
    <property type="entry name" value="EF_HAND_1"/>
    <property type="match status" value="1"/>
</dbReference>
<keyword evidence="6" id="KW-1133">Transmembrane helix</keyword>
<evidence type="ECO:0000256" key="4">
    <source>
        <dbReference type="ARBA" id="ARBA00022729"/>
    </source>
</evidence>
<dbReference type="Proteomes" id="UP001200537">
    <property type="component" value="Unassembled WGS sequence"/>
</dbReference>
<feature type="domain" description="Gram-positive pilin subunit D1 N-terminal" evidence="9">
    <location>
        <begin position="38"/>
        <end position="202"/>
    </location>
</feature>
<proteinExistence type="inferred from homology"/>
<keyword evidence="2" id="KW-0134">Cell wall</keyword>
<dbReference type="Pfam" id="PF17802">
    <property type="entry name" value="SpaA"/>
    <property type="match status" value="1"/>
</dbReference>
<keyword evidence="4 7" id="KW-0732">Signal</keyword>
<evidence type="ECO:0000256" key="5">
    <source>
        <dbReference type="ARBA" id="ARBA00023088"/>
    </source>
</evidence>
<protein>
    <submittedName>
        <fullName evidence="11">SpaH/EbpB family LPXTG-anchored major pilin</fullName>
    </submittedName>
</protein>
<evidence type="ECO:0000313" key="11">
    <source>
        <dbReference type="EMBL" id="MCG4617275.1"/>
    </source>
</evidence>
<evidence type="ECO:0000256" key="2">
    <source>
        <dbReference type="ARBA" id="ARBA00022512"/>
    </source>
</evidence>
<dbReference type="EMBL" id="JAKNHJ010000003">
    <property type="protein sequence ID" value="MCG4617275.1"/>
    <property type="molecule type" value="Genomic_DNA"/>
</dbReference>
<keyword evidence="6" id="KW-0472">Membrane</keyword>
<dbReference type="GO" id="GO:0005975">
    <property type="term" value="P:carbohydrate metabolic process"/>
    <property type="evidence" value="ECO:0007669"/>
    <property type="project" value="UniProtKB-ARBA"/>
</dbReference>
<evidence type="ECO:0000256" key="1">
    <source>
        <dbReference type="ARBA" id="ARBA00007257"/>
    </source>
</evidence>
<evidence type="ECO:0000259" key="10">
    <source>
        <dbReference type="Pfam" id="PF17802"/>
    </source>
</evidence>
<evidence type="ECO:0000256" key="6">
    <source>
        <dbReference type="SAM" id="Phobius"/>
    </source>
</evidence>
<dbReference type="InterPro" id="IPR041033">
    <property type="entry name" value="SpaA_PFL_dom_1"/>
</dbReference>
<evidence type="ECO:0000259" key="8">
    <source>
        <dbReference type="Pfam" id="PF00746"/>
    </source>
</evidence>
<feature type="chain" id="PRO_5042594663" evidence="7">
    <location>
        <begin position="22"/>
        <end position="524"/>
    </location>
</feature>
<feature type="domain" description="Gram-positive cocci surface proteins LPxTG" evidence="8">
    <location>
        <begin position="486"/>
        <end position="523"/>
    </location>
</feature>
<evidence type="ECO:0000259" key="9">
    <source>
        <dbReference type="Pfam" id="PF16555"/>
    </source>
</evidence>
<organism evidence="11 12">
    <name type="scientific">Varibaculum cambriense</name>
    <dbReference type="NCBI Taxonomy" id="184870"/>
    <lineage>
        <taxon>Bacteria</taxon>
        <taxon>Bacillati</taxon>
        <taxon>Actinomycetota</taxon>
        <taxon>Actinomycetes</taxon>
        <taxon>Actinomycetales</taxon>
        <taxon>Actinomycetaceae</taxon>
        <taxon>Varibaculum</taxon>
    </lineage>
</organism>
<evidence type="ECO:0000256" key="7">
    <source>
        <dbReference type="SAM" id="SignalP"/>
    </source>
</evidence>
<dbReference type="InterPro" id="IPR048052">
    <property type="entry name" value="FM1-like"/>
</dbReference>
<dbReference type="NCBIfam" id="NF033902">
    <property type="entry name" value="iso_D2_wall_anc"/>
    <property type="match status" value="1"/>
</dbReference>
<dbReference type="Pfam" id="PF16555">
    <property type="entry name" value="GramPos_pilinD1"/>
    <property type="match status" value="1"/>
</dbReference>
<dbReference type="PANTHER" id="PTHR36108:SF13">
    <property type="entry name" value="COLOSSIN-B-RELATED"/>
    <property type="match status" value="1"/>
</dbReference>
<feature type="domain" description="SpaA-like prealbumin fold" evidence="10">
    <location>
        <begin position="363"/>
        <end position="470"/>
    </location>
</feature>
<feature type="signal peptide" evidence="7">
    <location>
        <begin position="1"/>
        <end position="21"/>
    </location>
</feature>
<dbReference type="InterPro" id="IPR013783">
    <property type="entry name" value="Ig-like_fold"/>
</dbReference>
<evidence type="ECO:0000256" key="3">
    <source>
        <dbReference type="ARBA" id="ARBA00022525"/>
    </source>
</evidence>
<feature type="transmembrane region" description="Helical" evidence="6">
    <location>
        <begin position="499"/>
        <end position="519"/>
    </location>
</feature>
<sequence>MSKKKLLAMLTGMVMAFMGLAGVGAASADTILGTSQPEKASLTVHKYLGATTNLKHDGTAIDAGELTGKTPLEGVNFKLYRVEGVDVSTNDGLKLAQEIAAVPLKDDVVTTGITVGGTTYKLAATPTTKTTGANGEANFADVERGLYVVVEDLEGSGTIKAADKEVKKDKITPIAPFAVTLPMTNPEGTAWNADVHVYPKNQENTLDKKVVDKGVTTLPEGVTGTANEFKYVLSTKSTGADANGDGKMNAADLGGVYKIVDQLPANVEYVKTTAKIAGADTTDFDATTTKAGDPERTTVTVAFKGTGLDTIAAGTDIEVTLHVKLKSVPADGLTKNTGQLFPNKYSEDNGKPITSPEVVTKHGDIVIKKVDKDGAALAGAVFTVHLADAATKSCSDLTKLGPVIKTSEATGADGLVKISDLQLTNWIDGEAVAEGDQVPYCLVEKTAPKGYQLLPQAIEFKLTKAGTVVDLNTAKAGDGSFVQVTNYKNPGLPLTGAQGILLVSVLGLILVSVGVVLTVKRRQD</sequence>
<keyword evidence="5" id="KW-0572">Peptidoglycan-anchor</keyword>